<sequence>MRKITKKHAVSQNIEVTNYICRYLCAMKTPATGRTSREVEGKTKT</sequence>
<evidence type="ECO:0000313" key="1">
    <source>
        <dbReference type="EMBL" id="KDR53586.1"/>
    </source>
</evidence>
<name>A0A069QUP8_HOYLO</name>
<evidence type="ECO:0000313" key="2">
    <source>
        <dbReference type="Proteomes" id="UP000027442"/>
    </source>
</evidence>
<dbReference type="AlphaFoldDB" id="A0A069QUP8"/>
<protein>
    <submittedName>
        <fullName evidence="1">Uncharacterized protein</fullName>
    </submittedName>
</protein>
<dbReference type="EMBL" id="JNGW01000014">
    <property type="protein sequence ID" value="KDR53586.1"/>
    <property type="molecule type" value="Genomic_DNA"/>
</dbReference>
<dbReference type="PATRIC" id="fig|1122985.7.peg.396"/>
<dbReference type="Proteomes" id="UP000027442">
    <property type="component" value="Unassembled WGS sequence"/>
</dbReference>
<reference evidence="1 2" key="1">
    <citation type="submission" date="2013-08" db="EMBL/GenBank/DDBJ databases">
        <authorList>
            <person name="Weinstock G."/>
            <person name="Sodergren E."/>
            <person name="Wylie T."/>
            <person name="Fulton L."/>
            <person name="Fulton R."/>
            <person name="Fronick C."/>
            <person name="O'Laughlin M."/>
            <person name="Godfrey J."/>
            <person name="Miner T."/>
            <person name="Herter B."/>
            <person name="Appelbaum E."/>
            <person name="Cordes M."/>
            <person name="Lek S."/>
            <person name="Wollam A."/>
            <person name="Pepin K.H."/>
            <person name="Palsikar V.B."/>
            <person name="Mitreva M."/>
            <person name="Wilson R.K."/>
        </authorList>
    </citation>
    <scope>NUCLEOTIDE SEQUENCE [LARGE SCALE GENOMIC DNA]</scope>
    <source>
        <strain evidence="1 2">ATCC 15930</strain>
    </source>
</reference>
<dbReference type="HOGENOM" id="CLU_3203520_0_0_10"/>
<proteinExistence type="predicted"/>
<keyword evidence="2" id="KW-1185">Reference proteome</keyword>
<accession>A0A069QUP8</accession>
<comment type="caution">
    <text evidence="1">The sequence shown here is derived from an EMBL/GenBank/DDBJ whole genome shotgun (WGS) entry which is preliminary data.</text>
</comment>
<organism evidence="1 2">
    <name type="scientific">Hoylesella loescheii DSM 19665 = JCM 12249 = ATCC 15930</name>
    <dbReference type="NCBI Taxonomy" id="1122985"/>
    <lineage>
        <taxon>Bacteria</taxon>
        <taxon>Pseudomonadati</taxon>
        <taxon>Bacteroidota</taxon>
        <taxon>Bacteroidia</taxon>
        <taxon>Bacteroidales</taxon>
        <taxon>Prevotellaceae</taxon>
        <taxon>Hoylesella</taxon>
    </lineage>
</organism>
<gene>
    <name evidence="1" type="ORF">HMPREF1991_00381</name>
</gene>